<evidence type="ECO:0000256" key="5">
    <source>
        <dbReference type="ARBA" id="ARBA00022840"/>
    </source>
</evidence>
<organism evidence="9 10">
    <name type="scientific">Tritrichomonas foetus</name>
    <dbReference type="NCBI Taxonomy" id="1144522"/>
    <lineage>
        <taxon>Eukaryota</taxon>
        <taxon>Metamonada</taxon>
        <taxon>Parabasalia</taxon>
        <taxon>Tritrichomonadida</taxon>
        <taxon>Tritrichomonadidae</taxon>
        <taxon>Tritrichomonas</taxon>
    </lineage>
</organism>
<accession>A0A1J4KT00</accession>
<keyword evidence="10" id="KW-1185">Reference proteome</keyword>
<protein>
    <recommendedName>
        <fullName evidence="8">Protein kinase domain-containing protein</fullName>
    </recommendedName>
</protein>
<evidence type="ECO:0000256" key="6">
    <source>
        <dbReference type="PIRSR" id="PIRSR630616-2"/>
    </source>
</evidence>
<dbReference type="PROSITE" id="PS00107">
    <property type="entry name" value="PROTEIN_KINASE_ATP"/>
    <property type="match status" value="1"/>
</dbReference>
<dbReference type="InterPro" id="IPR030616">
    <property type="entry name" value="Aur-like"/>
</dbReference>
<evidence type="ECO:0000256" key="3">
    <source>
        <dbReference type="ARBA" id="ARBA00022741"/>
    </source>
</evidence>
<dbReference type="RefSeq" id="XP_068366052.1">
    <property type="nucleotide sequence ID" value="XM_068499366.1"/>
</dbReference>
<evidence type="ECO:0000313" key="10">
    <source>
        <dbReference type="Proteomes" id="UP000179807"/>
    </source>
</evidence>
<gene>
    <name evidence="9" type="ORF">TRFO_17066</name>
</gene>
<keyword evidence="3 6" id="KW-0547">Nucleotide-binding</keyword>
<proteinExistence type="predicted"/>
<keyword evidence="1" id="KW-0723">Serine/threonine-protein kinase</keyword>
<dbReference type="PANTHER" id="PTHR24350">
    <property type="entry name" value="SERINE/THREONINE-PROTEIN KINASE IAL-RELATED"/>
    <property type="match status" value="1"/>
</dbReference>
<keyword evidence="2" id="KW-0808">Transferase</keyword>
<name>A0A1J4KT00_9EUKA</name>
<keyword evidence="4" id="KW-0418">Kinase</keyword>
<dbReference type="VEuPathDB" id="TrichDB:TRFO_17066"/>
<reference evidence="9" key="1">
    <citation type="submission" date="2016-10" db="EMBL/GenBank/DDBJ databases">
        <authorList>
            <person name="Benchimol M."/>
            <person name="Almeida L.G."/>
            <person name="Vasconcelos A.T."/>
            <person name="Perreira-Neves A."/>
            <person name="Rosa I.A."/>
            <person name="Tasca T."/>
            <person name="Bogo M.R."/>
            <person name="de Souza W."/>
        </authorList>
    </citation>
    <scope>NUCLEOTIDE SEQUENCE [LARGE SCALE GENOMIC DNA]</scope>
    <source>
        <strain evidence="9">K</strain>
    </source>
</reference>
<comment type="caution">
    <text evidence="9">The sequence shown here is derived from an EMBL/GenBank/DDBJ whole genome shotgun (WGS) entry which is preliminary data.</text>
</comment>
<dbReference type="Proteomes" id="UP000179807">
    <property type="component" value="Unassembled WGS sequence"/>
</dbReference>
<dbReference type="InterPro" id="IPR017441">
    <property type="entry name" value="Protein_kinase_ATP_BS"/>
</dbReference>
<dbReference type="InterPro" id="IPR000719">
    <property type="entry name" value="Prot_kinase_dom"/>
</dbReference>
<dbReference type="Gene3D" id="3.30.200.20">
    <property type="entry name" value="Phosphorylase Kinase, domain 1"/>
    <property type="match status" value="1"/>
</dbReference>
<dbReference type="GeneID" id="94834070"/>
<dbReference type="EMBL" id="MLAK01000552">
    <property type="protein sequence ID" value="OHT12916.1"/>
    <property type="molecule type" value="Genomic_DNA"/>
</dbReference>
<evidence type="ECO:0000256" key="7">
    <source>
        <dbReference type="PROSITE-ProRule" id="PRU10141"/>
    </source>
</evidence>
<dbReference type="InterPro" id="IPR011009">
    <property type="entry name" value="Kinase-like_dom_sf"/>
</dbReference>
<dbReference type="AlphaFoldDB" id="A0A1J4KT00"/>
<dbReference type="GO" id="GO:0004674">
    <property type="term" value="F:protein serine/threonine kinase activity"/>
    <property type="evidence" value="ECO:0007669"/>
    <property type="project" value="UniProtKB-KW"/>
</dbReference>
<dbReference type="SUPFAM" id="SSF56112">
    <property type="entry name" value="Protein kinase-like (PK-like)"/>
    <property type="match status" value="1"/>
</dbReference>
<evidence type="ECO:0000313" key="9">
    <source>
        <dbReference type="EMBL" id="OHT12916.1"/>
    </source>
</evidence>
<dbReference type="GO" id="GO:0005524">
    <property type="term" value="F:ATP binding"/>
    <property type="evidence" value="ECO:0007669"/>
    <property type="project" value="UniProtKB-UniRule"/>
</dbReference>
<sequence length="111" mass="12959">MNDSVFAKAAPDYQLIEEIGEGAYSHVFYAKHKKLNFEAALKFCEIESFIKREELEYLKREIAISRAMNHPFIADLYDILKTDEFVIFVFEYIPGGNLLEFLNKIEINESL</sequence>
<evidence type="ECO:0000259" key="8">
    <source>
        <dbReference type="PROSITE" id="PS50011"/>
    </source>
</evidence>
<dbReference type="OrthoDB" id="193931at2759"/>
<dbReference type="Pfam" id="PF00069">
    <property type="entry name" value="Pkinase"/>
    <property type="match status" value="1"/>
</dbReference>
<keyword evidence="5 6" id="KW-0067">ATP-binding</keyword>
<evidence type="ECO:0000256" key="4">
    <source>
        <dbReference type="ARBA" id="ARBA00022777"/>
    </source>
</evidence>
<feature type="domain" description="Protein kinase" evidence="8">
    <location>
        <begin position="13"/>
        <end position="111"/>
    </location>
</feature>
<feature type="binding site" evidence="6 7">
    <location>
        <position position="42"/>
    </location>
    <ligand>
        <name>ATP</name>
        <dbReference type="ChEBI" id="CHEBI:30616"/>
    </ligand>
</feature>
<evidence type="ECO:0000256" key="1">
    <source>
        <dbReference type="ARBA" id="ARBA00022527"/>
    </source>
</evidence>
<dbReference type="FunFam" id="3.30.200.20:FF:000042">
    <property type="entry name" value="Aurora kinase A"/>
    <property type="match status" value="1"/>
</dbReference>
<evidence type="ECO:0000256" key="2">
    <source>
        <dbReference type="ARBA" id="ARBA00022679"/>
    </source>
</evidence>
<dbReference type="PROSITE" id="PS50011">
    <property type="entry name" value="PROTEIN_KINASE_DOM"/>
    <property type="match status" value="1"/>
</dbReference>